<dbReference type="Gene3D" id="1.10.238.10">
    <property type="entry name" value="EF-hand"/>
    <property type="match status" value="1"/>
</dbReference>
<dbReference type="InterPro" id="IPR036322">
    <property type="entry name" value="WD40_repeat_dom_sf"/>
</dbReference>
<comment type="caution">
    <text evidence="6">The sequence shown here is derived from an EMBL/GenBank/DDBJ whole genome shotgun (WGS) entry which is preliminary data.</text>
</comment>
<gene>
    <name evidence="6" type="ORF">OXX778_LOCUS4670</name>
</gene>
<dbReference type="Pfam" id="PF00400">
    <property type="entry name" value="WD40"/>
    <property type="match status" value="3"/>
</dbReference>
<feature type="region of interest" description="Disordered" evidence="4">
    <location>
        <begin position="1124"/>
        <end position="1147"/>
    </location>
</feature>
<proteinExistence type="predicted"/>
<feature type="repeat" description="WD" evidence="3">
    <location>
        <begin position="444"/>
        <end position="478"/>
    </location>
</feature>
<dbReference type="SMART" id="SM00320">
    <property type="entry name" value="WD40"/>
    <property type="match status" value="10"/>
</dbReference>
<name>A0A813QDM0_9BILA</name>
<dbReference type="InterPro" id="IPR019775">
    <property type="entry name" value="WD40_repeat_CS"/>
</dbReference>
<dbReference type="InterPro" id="IPR001680">
    <property type="entry name" value="WD40_rpt"/>
</dbReference>
<dbReference type="OrthoDB" id="10251381at2759"/>
<dbReference type="PANTHER" id="PTHR44324">
    <property type="entry name" value="WD40 REPEAT DOMAIN 95"/>
    <property type="match status" value="1"/>
</dbReference>
<dbReference type="InterPro" id="IPR015943">
    <property type="entry name" value="WD40/YVTN_repeat-like_dom_sf"/>
</dbReference>
<sequence length="1147" mass="131981">MSSRKNSNESVLQTKSSLNMYTTPAQTNLNLSPNLKEPGSSNQSKVQILINDVQKIAKEDHVKLEFRLRMTDLEILKSAFDNLQIDKEEQYKLNREEFVNVLNNNLTIGNEQEYEELFDNVDVTQSGYVDWDSFTSYLLIMLYESDDKLKAFSIPNWKPLKTVYNVHRDSIKRIEFVKNITRYITISKEGTCSLFDRNLTMTNHTRIHSDSCKSKDLWVTDFIVLQNVNKVVLAFTTKEISIYELNTKLEFNCQYRIYNLKATPLCLDYWFDAQNPNDSILIWGDTSGYIHKIHFNSTTISLFERPTTNSNDLKTQQKANDTSLDISINEIKEKYKNATYMNYQAHTAWVRQVKWIKNLDAIISCATTNKQSVCIGWFLKKSSHVKVNYTVTIRVFEKQTHLNVSNGGVNGFDFDQNLNLLATANQNTVVNLFNPYVQEPNGILKGHSRVVLAVRFMPSRSQLISFSADKILRIWNVQLQICIQRISNMFPKGPDVDISCYFDELSSRFFIAFRYTLLMMEIKPEITDRILTHSNPVVAVKYNKITNQVVTLSQDGTMYMWLLESGQRIKVFNELHGAHELITMSFDESNTRIMTAASDGLIKIWDLNGHCYHTLEANNGQNCEIGQVLSLKRRIISVGWKKSIAIFRDNTMKDEIVKPSEWKGNEEHEEDILCADIMLHPPMILATGSFDGDIVLWNSVTEYSIKHLSARKRVLSAKIEANMGQKTNKNYRSFTRRPSFKPSETISDTERFIKQNDFSFAITCLKFLNTRIHGKDCTLVSCGGNGWVRFWEITSEKIGAEFIAHKQVNSVIMEIDEKERYLATGDVNGLVKVWNITSYCLSSGLKFQTIKTEPPLVCSLKSHLDQINSINFCEKHNKTYLMLASSDCGVSLNDLSGNLIGIFGQDIHWKLETPNPSLRSTPHKMFTNTPELKITSEKALIVPKIEINSKPEQEEKIENSEPIVTDIQLPVLSQRFNLEETFTFSAEDFINDTTLRYNPWSKTLLGKSYQESRIKKRDRKQPGYINDEDYDLWNKTGQAPGGLYGSLKIIEMENVDNKINKKLEPKFLREKNAQNIENKPVEKTLAETLKSAFDEKTLFPKYILDYEARMRQENKNLINRLNNTKENELNKSMPHKRQGSGLSISNA</sequence>
<dbReference type="AlphaFoldDB" id="A0A813QDM0"/>
<dbReference type="PROSITE" id="PS50082">
    <property type="entry name" value="WD_REPEATS_2"/>
    <property type="match status" value="3"/>
</dbReference>
<evidence type="ECO:0000313" key="6">
    <source>
        <dbReference type="EMBL" id="CAF0765542.1"/>
    </source>
</evidence>
<dbReference type="EMBL" id="CAJNOC010000471">
    <property type="protein sequence ID" value="CAF0765542.1"/>
    <property type="molecule type" value="Genomic_DNA"/>
</dbReference>
<evidence type="ECO:0000259" key="5">
    <source>
        <dbReference type="PROSITE" id="PS50222"/>
    </source>
</evidence>
<dbReference type="SUPFAM" id="SSF47473">
    <property type="entry name" value="EF-hand"/>
    <property type="match status" value="1"/>
</dbReference>
<feature type="repeat" description="WD" evidence="3">
    <location>
        <begin position="530"/>
        <end position="571"/>
    </location>
</feature>
<dbReference type="GO" id="GO:0005509">
    <property type="term" value="F:calcium ion binding"/>
    <property type="evidence" value="ECO:0007669"/>
    <property type="project" value="InterPro"/>
</dbReference>
<evidence type="ECO:0000313" key="7">
    <source>
        <dbReference type="Proteomes" id="UP000663879"/>
    </source>
</evidence>
<feature type="region of interest" description="Disordered" evidence="4">
    <location>
        <begin position="1"/>
        <end position="41"/>
    </location>
</feature>
<dbReference type="InterPro" id="IPR051242">
    <property type="entry name" value="WD-EF-hand_domain"/>
</dbReference>
<evidence type="ECO:0000256" key="2">
    <source>
        <dbReference type="ARBA" id="ARBA00022737"/>
    </source>
</evidence>
<evidence type="ECO:0000256" key="3">
    <source>
        <dbReference type="PROSITE-ProRule" id="PRU00221"/>
    </source>
</evidence>
<feature type="domain" description="EF-hand" evidence="5">
    <location>
        <begin position="109"/>
        <end position="144"/>
    </location>
</feature>
<dbReference type="PROSITE" id="PS50222">
    <property type="entry name" value="EF_HAND_2"/>
    <property type="match status" value="1"/>
</dbReference>
<evidence type="ECO:0000256" key="4">
    <source>
        <dbReference type="SAM" id="MobiDB-lite"/>
    </source>
</evidence>
<dbReference type="PROSITE" id="PS00678">
    <property type="entry name" value="WD_REPEATS_1"/>
    <property type="match status" value="1"/>
</dbReference>
<protein>
    <recommendedName>
        <fullName evidence="5">EF-hand domain-containing protein</fullName>
    </recommendedName>
</protein>
<dbReference type="SUPFAM" id="SSF50978">
    <property type="entry name" value="WD40 repeat-like"/>
    <property type="match status" value="3"/>
</dbReference>
<keyword evidence="7" id="KW-1185">Reference proteome</keyword>
<evidence type="ECO:0000256" key="1">
    <source>
        <dbReference type="ARBA" id="ARBA00022574"/>
    </source>
</evidence>
<dbReference type="PANTHER" id="PTHR44324:SF1">
    <property type="entry name" value="WD REPEAT-CONTAINING PROTEIN 49"/>
    <property type="match status" value="1"/>
</dbReference>
<organism evidence="6 7">
    <name type="scientific">Brachionus calyciflorus</name>
    <dbReference type="NCBI Taxonomy" id="104777"/>
    <lineage>
        <taxon>Eukaryota</taxon>
        <taxon>Metazoa</taxon>
        <taxon>Spiralia</taxon>
        <taxon>Gnathifera</taxon>
        <taxon>Rotifera</taxon>
        <taxon>Eurotatoria</taxon>
        <taxon>Monogononta</taxon>
        <taxon>Pseudotrocha</taxon>
        <taxon>Ploima</taxon>
        <taxon>Brachionidae</taxon>
        <taxon>Brachionus</taxon>
    </lineage>
</organism>
<dbReference type="InterPro" id="IPR002048">
    <property type="entry name" value="EF_hand_dom"/>
</dbReference>
<keyword evidence="2" id="KW-0677">Repeat</keyword>
<dbReference type="InterPro" id="IPR011992">
    <property type="entry name" value="EF-hand-dom_pair"/>
</dbReference>
<accession>A0A813QDM0</accession>
<dbReference type="Proteomes" id="UP000663879">
    <property type="component" value="Unassembled WGS sequence"/>
</dbReference>
<feature type="repeat" description="WD" evidence="3">
    <location>
        <begin position="583"/>
        <end position="608"/>
    </location>
</feature>
<dbReference type="PROSITE" id="PS50294">
    <property type="entry name" value="WD_REPEATS_REGION"/>
    <property type="match status" value="2"/>
</dbReference>
<reference evidence="6" key="1">
    <citation type="submission" date="2021-02" db="EMBL/GenBank/DDBJ databases">
        <authorList>
            <person name="Nowell W R."/>
        </authorList>
    </citation>
    <scope>NUCLEOTIDE SEQUENCE</scope>
    <source>
        <strain evidence="6">Ploen Becks lab</strain>
    </source>
</reference>
<keyword evidence="1 3" id="KW-0853">WD repeat</keyword>
<dbReference type="Gene3D" id="2.130.10.10">
    <property type="entry name" value="YVTN repeat-like/Quinoprotein amine dehydrogenase"/>
    <property type="match status" value="4"/>
</dbReference>